<dbReference type="Pfam" id="PF12937">
    <property type="entry name" value="F-box-like"/>
    <property type="match status" value="1"/>
</dbReference>
<dbReference type="InterPro" id="IPR006553">
    <property type="entry name" value="Leu-rich_rpt_Cys-con_subtyp"/>
</dbReference>
<dbReference type="SMART" id="SM00256">
    <property type="entry name" value="FBOX"/>
    <property type="match status" value="1"/>
</dbReference>
<dbReference type="SMART" id="SM00367">
    <property type="entry name" value="LRR_CC"/>
    <property type="match status" value="3"/>
</dbReference>
<dbReference type="GO" id="GO:0031146">
    <property type="term" value="P:SCF-dependent proteasomal ubiquitin-dependent protein catabolic process"/>
    <property type="evidence" value="ECO:0007669"/>
    <property type="project" value="TreeGrafter"/>
</dbReference>
<dbReference type="Gene3D" id="1.20.120.520">
    <property type="entry name" value="nmb1532 protein domain like"/>
    <property type="match status" value="1"/>
</dbReference>
<gene>
    <name evidence="3" type="ORF">QYM36_003616</name>
</gene>
<evidence type="ECO:0000256" key="1">
    <source>
        <dbReference type="ARBA" id="ARBA00022786"/>
    </source>
</evidence>
<dbReference type="InterPro" id="IPR036047">
    <property type="entry name" value="F-box-like_dom_sf"/>
</dbReference>
<dbReference type="Proteomes" id="UP001187531">
    <property type="component" value="Unassembled WGS sequence"/>
</dbReference>
<dbReference type="Pfam" id="PF13516">
    <property type="entry name" value="LRR_6"/>
    <property type="match status" value="1"/>
</dbReference>
<reference evidence="3" key="1">
    <citation type="submission" date="2023-07" db="EMBL/GenBank/DDBJ databases">
        <title>Chromosome-level genome assembly of Artemia franciscana.</title>
        <authorList>
            <person name="Jo E."/>
        </authorList>
    </citation>
    <scope>NUCLEOTIDE SEQUENCE</scope>
    <source>
        <tissue evidence="3">Whole body</tissue>
    </source>
</reference>
<comment type="caution">
    <text evidence="3">The sequence shown here is derived from an EMBL/GenBank/DDBJ whole genome shotgun (WGS) entry which is preliminary data.</text>
</comment>
<sequence>MLEAAFCEFKSHEQIENFYILDKLQERLRSKNLVDNSVCGCHKDNRLLEMLELVHRGYSYANRSAETRNLFCNKLLTELQDFTATFIPHMEEEEEVFQPLLMQNFDYNELKMLKESVIQEHLTWKENLFSTGSSLSHLESLFLAISDLGEMREIQCKEIVPDEIDATPSVVELLPPEVLMNIFVHLSPPDRGNCAKVCRRWNDVIYTPRLWPQVYITSWAHGSWVYSGVDCERYLNEVYNPPFPIEFSLGDDSDDDFEHDMIIASKKLIEYKFLESSFIDSILPGFLGTIGTGIKKLSLACCKGLGNSQLNNILTLTINLNYLDLSYTDISDGAFKNLRIKGGCSQLTHLILDGCDRLTDTGLERLGACFTTVVTCGSSKDGNCCSKKRKLEPSLKLSTGLIHLSLSGCSKVTDYGIKTLLRVTLDRGSLRYLDISGCLNVSAGILRQVIHYSPNLKPEFLFYCNLVIDGPYEAEANGCQNLGCKFRSCCCLE</sequence>
<name>A0AA88I6V4_ARTSF</name>
<dbReference type="SUPFAM" id="SSF52047">
    <property type="entry name" value="RNI-like"/>
    <property type="match status" value="1"/>
</dbReference>
<dbReference type="Gene3D" id="3.80.10.10">
    <property type="entry name" value="Ribonuclease Inhibitor"/>
    <property type="match status" value="2"/>
</dbReference>
<organism evidence="3 4">
    <name type="scientific">Artemia franciscana</name>
    <name type="common">Brine shrimp</name>
    <name type="synonym">Artemia sanfranciscana</name>
    <dbReference type="NCBI Taxonomy" id="6661"/>
    <lineage>
        <taxon>Eukaryota</taxon>
        <taxon>Metazoa</taxon>
        <taxon>Ecdysozoa</taxon>
        <taxon>Arthropoda</taxon>
        <taxon>Crustacea</taxon>
        <taxon>Branchiopoda</taxon>
        <taxon>Anostraca</taxon>
        <taxon>Artemiidae</taxon>
        <taxon>Artemia</taxon>
    </lineage>
</organism>
<dbReference type="PROSITE" id="PS50181">
    <property type="entry name" value="FBOX"/>
    <property type="match status" value="1"/>
</dbReference>
<dbReference type="PANTHER" id="PTHR13318">
    <property type="entry name" value="PARTNER OF PAIRED, ISOFORM B-RELATED"/>
    <property type="match status" value="1"/>
</dbReference>
<accession>A0AA88I6V4</accession>
<dbReference type="InterPro" id="IPR032675">
    <property type="entry name" value="LRR_dom_sf"/>
</dbReference>
<evidence type="ECO:0000259" key="2">
    <source>
        <dbReference type="PROSITE" id="PS50181"/>
    </source>
</evidence>
<dbReference type="EMBL" id="JAVRJZ010000006">
    <property type="protein sequence ID" value="KAK2721389.1"/>
    <property type="molecule type" value="Genomic_DNA"/>
</dbReference>
<dbReference type="SUPFAM" id="SSF81383">
    <property type="entry name" value="F-box domain"/>
    <property type="match status" value="1"/>
</dbReference>
<dbReference type="GO" id="GO:0019005">
    <property type="term" value="C:SCF ubiquitin ligase complex"/>
    <property type="evidence" value="ECO:0007669"/>
    <property type="project" value="TreeGrafter"/>
</dbReference>
<evidence type="ECO:0000313" key="3">
    <source>
        <dbReference type="EMBL" id="KAK2721389.1"/>
    </source>
</evidence>
<keyword evidence="4" id="KW-1185">Reference proteome</keyword>
<dbReference type="InterPro" id="IPR001810">
    <property type="entry name" value="F-box_dom"/>
</dbReference>
<dbReference type="InterPro" id="IPR001611">
    <property type="entry name" value="Leu-rich_rpt"/>
</dbReference>
<feature type="domain" description="F-box" evidence="2">
    <location>
        <begin position="168"/>
        <end position="214"/>
    </location>
</feature>
<dbReference type="AlphaFoldDB" id="A0AA88I6V4"/>
<dbReference type="EMBL" id="JAVRJZ010000006">
    <property type="protein sequence ID" value="KAK2721390.1"/>
    <property type="molecule type" value="Genomic_DNA"/>
</dbReference>
<dbReference type="PANTHER" id="PTHR13318:SF121">
    <property type="entry name" value="RICH REPEAT PROTEIN, PUTATIVE-RELATED"/>
    <property type="match status" value="1"/>
</dbReference>
<evidence type="ECO:0000313" key="4">
    <source>
        <dbReference type="Proteomes" id="UP001187531"/>
    </source>
</evidence>
<keyword evidence="1" id="KW-0833">Ubl conjugation pathway</keyword>
<proteinExistence type="predicted"/>
<protein>
    <recommendedName>
        <fullName evidence="2">F-box domain-containing protein</fullName>
    </recommendedName>
</protein>